<dbReference type="InterPro" id="IPR003409">
    <property type="entry name" value="MORN"/>
</dbReference>
<sequence length="293" mass="32412">MMLDIGTEGLRPADTSTRHTEDSVTAEGPRDEDGRLHGKGKERWPDGTDYEGGYSHGMKHGEGCFRWPDGGSYTGQFKDDFMHGQGVYRFADGRVYTGQVANGRMEGHGTFEWPDGRIYKGAYRDDKKEGFGMFRWTDGRCHRGMWQSGKQSGEGVFTTVQGESRRGVWQEGKLVKWTSDPFDDPNPPSIEEVVSIQVIAPHTPPPHNEIILEEQLPSPASPNSEEPTQDHPEAAPTGQETAKPRLSEDEHRNGVDRSADAQNDEGVGEGEGGRGRKKKRVPQAKCCQACVIA</sequence>
<feature type="region of interest" description="Disordered" evidence="2">
    <location>
        <begin position="1"/>
        <end position="48"/>
    </location>
</feature>
<feature type="compositionally biased region" description="Basic and acidic residues" evidence="2">
    <location>
        <begin position="242"/>
        <end position="259"/>
    </location>
</feature>
<feature type="region of interest" description="Disordered" evidence="2">
    <location>
        <begin position="217"/>
        <end position="286"/>
    </location>
</feature>
<dbReference type="OrthoDB" id="418492at2759"/>
<evidence type="ECO:0000313" key="4">
    <source>
        <dbReference type="Proteomes" id="UP000041254"/>
    </source>
</evidence>
<dbReference type="Pfam" id="PF02493">
    <property type="entry name" value="MORN"/>
    <property type="match status" value="6"/>
</dbReference>
<dbReference type="SUPFAM" id="SSF82185">
    <property type="entry name" value="Histone H3 K4-specific methyltransferase SET7/9 N-terminal domain"/>
    <property type="match status" value="2"/>
</dbReference>
<dbReference type="AlphaFoldDB" id="A0A0G4F1C8"/>
<dbReference type="VEuPathDB" id="CryptoDB:Vbra_14152"/>
<gene>
    <name evidence="3" type="ORF">Vbra_14152</name>
</gene>
<dbReference type="InParanoid" id="A0A0G4F1C8"/>
<dbReference type="PANTHER" id="PTHR23084:SF179">
    <property type="entry name" value="OS10G0565000 PROTEIN"/>
    <property type="match status" value="1"/>
</dbReference>
<dbReference type="PANTHER" id="PTHR23084">
    <property type="entry name" value="PHOSPHATIDYLINOSITOL-4-PHOSPHATE 5-KINASE RELATED"/>
    <property type="match status" value="1"/>
</dbReference>
<accession>A0A0G4F1C8</accession>
<organism evidence="3 4">
    <name type="scientific">Vitrella brassicaformis (strain CCMP3155)</name>
    <dbReference type="NCBI Taxonomy" id="1169540"/>
    <lineage>
        <taxon>Eukaryota</taxon>
        <taxon>Sar</taxon>
        <taxon>Alveolata</taxon>
        <taxon>Colpodellida</taxon>
        <taxon>Vitrellaceae</taxon>
        <taxon>Vitrella</taxon>
    </lineage>
</organism>
<dbReference type="Gene3D" id="2.20.110.10">
    <property type="entry name" value="Histone H3 K4-specific methyltransferase SET7/9 N-terminal domain"/>
    <property type="match status" value="3"/>
</dbReference>
<dbReference type="STRING" id="1169540.A0A0G4F1C8"/>
<dbReference type="SMART" id="SM00698">
    <property type="entry name" value="MORN"/>
    <property type="match status" value="5"/>
</dbReference>
<dbReference type="OMA" id="KERWPDG"/>
<keyword evidence="4" id="KW-1185">Reference proteome</keyword>
<evidence type="ECO:0000256" key="2">
    <source>
        <dbReference type="SAM" id="MobiDB-lite"/>
    </source>
</evidence>
<feature type="compositionally biased region" description="Basic and acidic residues" evidence="2">
    <location>
        <begin position="16"/>
        <end position="46"/>
    </location>
</feature>
<dbReference type="EMBL" id="CDMY01000356">
    <property type="protein sequence ID" value="CEM05185.1"/>
    <property type="molecule type" value="Genomic_DNA"/>
</dbReference>
<evidence type="ECO:0000256" key="1">
    <source>
        <dbReference type="ARBA" id="ARBA00022737"/>
    </source>
</evidence>
<dbReference type="PhylomeDB" id="A0A0G4F1C8"/>
<dbReference type="Proteomes" id="UP000041254">
    <property type="component" value="Unassembled WGS sequence"/>
</dbReference>
<proteinExistence type="predicted"/>
<evidence type="ECO:0000313" key="3">
    <source>
        <dbReference type="EMBL" id="CEM05185.1"/>
    </source>
</evidence>
<name>A0A0G4F1C8_VITBC</name>
<protein>
    <recommendedName>
        <fullName evidence="5">MORN repeat-containing protein 5</fullName>
    </recommendedName>
</protein>
<keyword evidence="1" id="KW-0677">Repeat</keyword>
<reference evidence="3 4" key="1">
    <citation type="submission" date="2014-11" db="EMBL/GenBank/DDBJ databases">
        <authorList>
            <person name="Zhu J."/>
            <person name="Qi W."/>
            <person name="Song R."/>
        </authorList>
    </citation>
    <scope>NUCLEOTIDE SEQUENCE [LARGE SCALE GENOMIC DNA]</scope>
</reference>
<evidence type="ECO:0008006" key="5">
    <source>
        <dbReference type="Google" id="ProtNLM"/>
    </source>
</evidence>